<reference evidence="1" key="1">
    <citation type="submission" date="2018-06" db="EMBL/GenBank/DDBJ databases">
        <authorList>
            <person name="Zhirakovskaya E."/>
        </authorList>
    </citation>
    <scope>NUCLEOTIDE SEQUENCE</scope>
</reference>
<dbReference type="AlphaFoldDB" id="A0A3B0VRC0"/>
<gene>
    <name evidence="1" type="ORF">MNBD_GAMMA02-1767</name>
</gene>
<sequence length="307" mass="34351">MYFAGRLDSKTDSPVFDSKLKLSVLNKIIESESATTPTLLAARSMCKESDVAGKCDVDRFNQKLFIQDPENLNIYFNELNQAVKDADVELIAVILRQMSQAKYSRSLSPISAEFITAVDAYIQENPFAEATILASLEGLLGDRTEVDVNSLMKQSMLQMFYIINFSNIPALQPLIVACEQFQQDAQYCQSIANTLRNRSDTNVMVMMGYGLDEKVSEIFGDAESLTKSQAAQQAFTDYQMCLLQNHALIDDPLYMFDPGFVTIMIQGQHEGANLELGALYFYDKLKDSGHEGVVDPRTCGLRYVEVN</sequence>
<evidence type="ECO:0000313" key="1">
    <source>
        <dbReference type="EMBL" id="VAW46248.1"/>
    </source>
</evidence>
<protein>
    <submittedName>
        <fullName evidence="1">Uncharacterized protein</fullName>
    </submittedName>
</protein>
<accession>A0A3B0VRC0</accession>
<organism evidence="1">
    <name type="scientific">hydrothermal vent metagenome</name>
    <dbReference type="NCBI Taxonomy" id="652676"/>
    <lineage>
        <taxon>unclassified sequences</taxon>
        <taxon>metagenomes</taxon>
        <taxon>ecological metagenomes</taxon>
    </lineage>
</organism>
<proteinExistence type="predicted"/>
<dbReference type="EMBL" id="UOFA01000267">
    <property type="protein sequence ID" value="VAW46248.1"/>
    <property type="molecule type" value="Genomic_DNA"/>
</dbReference>
<name>A0A3B0VRC0_9ZZZZ</name>